<dbReference type="PROSITE" id="PS51257">
    <property type="entry name" value="PROKAR_LIPOPROTEIN"/>
    <property type="match status" value="1"/>
</dbReference>
<dbReference type="EMBL" id="WBKG01000006">
    <property type="protein sequence ID" value="KAB1988922.1"/>
    <property type="molecule type" value="Genomic_DNA"/>
</dbReference>
<sequence>MTRGPASTSASTRTGRVLVAVSLAALALSGCGSDEPNGGGSRGGPPGNASSKTSTAPSAEQAAFAAMLDKVARPCPPTDGVPSEPADRNPSGPTGKRPTGPADERSVPPGETPPTDPVEPGTPTGPETELNARDWCANVQHEQRIVQALQAVPEPTPAKVRKTLNGLGYIDERIHGLEQDGKATRFRLDLRESGGRLCEAGRAAGEETDVTVCAAPATGEFTVTGSGSSR</sequence>
<protein>
    <submittedName>
        <fullName evidence="2">Uncharacterized protein</fullName>
    </submittedName>
</protein>
<comment type="caution">
    <text evidence="2">The sequence shown here is derived from an EMBL/GenBank/DDBJ whole genome shotgun (WGS) entry which is preliminary data.</text>
</comment>
<reference evidence="2 3" key="1">
    <citation type="submission" date="2019-09" db="EMBL/GenBank/DDBJ databases">
        <title>Isolation and identification of active actinomycetes.</title>
        <authorList>
            <person name="Yu Z."/>
            <person name="Han C."/>
            <person name="Yu B."/>
        </authorList>
    </citation>
    <scope>NUCLEOTIDE SEQUENCE [LARGE SCALE GENOMIC DNA]</scope>
    <source>
        <strain evidence="2 3">NEAU-H2</strain>
    </source>
</reference>
<dbReference type="Proteomes" id="UP000442990">
    <property type="component" value="Unassembled WGS sequence"/>
</dbReference>
<accession>A0A7J5DK00</accession>
<feature type="compositionally biased region" description="Low complexity" evidence="1">
    <location>
        <begin position="118"/>
        <end position="129"/>
    </location>
</feature>
<dbReference type="AlphaFoldDB" id="A0A7J5DK00"/>
<name>A0A7J5DK00_9ACTN</name>
<evidence type="ECO:0000313" key="2">
    <source>
        <dbReference type="EMBL" id="KAB1988922.1"/>
    </source>
</evidence>
<evidence type="ECO:0000313" key="3">
    <source>
        <dbReference type="Proteomes" id="UP000442990"/>
    </source>
</evidence>
<organism evidence="2 3">
    <name type="scientific">Streptomyces triticiradicis</name>
    <dbReference type="NCBI Taxonomy" id="2651189"/>
    <lineage>
        <taxon>Bacteria</taxon>
        <taxon>Bacillati</taxon>
        <taxon>Actinomycetota</taxon>
        <taxon>Actinomycetes</taxon>
        <taxon>Kitasatosporales</taxon>
        <taxon>Streptomycetaceae</taxon>
        <taxon>Streptomyces</taxon>
    </lineage>
</organism>
<gene>
    <name evidence="2" type="ORF">F8144_10280</name>
</gene>
<evidence type="ECO:0000256" key="1">
    <source>
        <dbReference type="SAM" id="MobiDB-lite"/>
    </source>
</evidence>
<feature type="region of interest" description="Disordered" evidence="1">
    <location>
        <begin position="29"/>
        <end position="133"/>
    </location>
</feature>
<feature type="compositionally biased region" description="Gly residues" evidence="1">
    <location>
        <begin position="37"/>
        <end position="46"/>
    </location>
</feature>
<dbReference type="RefSeq" id="WP_151468951.1">
    <property type="nucleotide sequence ID" value="NZ_WBKG01000006.1"/>
</dbReference>
<proteinExistence type="predicted"/>
<keyword evidence="3" id="KW-1185">Reference proteome</keyword>